<evidence type="ECO:0000256" key="1">
    <source>
        <dbReference type="ARBA" id="ARBA00022723"/>
    </source>
</evidence>
<evidence type="ECO:0000259" key="4">
    <source>
        <dbReference type="Pfam" id="PF00403"/>
    </source>
</evidence>
<evidence type="ECO:0000313" key="5">
    <source>
        <dbReference type="EMBL" id="KAH9313788.1"/>
    </source>
</evidence>
<reference evidence="5 6" key="1">
    <citation type="journal article" date="2021" name="Nat. Plants">
        <title>The Taxus genome provides insights into paclitaxel biosynthesis.</title>
        <authorList>
            <person name="Xiong X."/>
            <person name="Gou J."/>
            <person name="Liao Q."/>
            <person name="Li Y."/>
            <person name="Zhou Q."/>
            <person name="Bi G."/>
            <person name="Li C."/>
            <person name="Du R."/>
            <person name="Wang X."/>
            <person name="Sun T."/>
            <person name="Guo L."/>
            <person name="Liang H."/>
            <person name="Lu P."/>
            <person name="Wu Y."/>
            <person name="Zhang Z."/>
            <person name="Ro D.K."/>
            <person name="Shang Y."/>
            <person name="Huang S."/>
            <person name="Yan J."/>
        </authorList>
    </citation>
    <scope>NUCLEOTIDE SEQUENCE [LARGE SCALE GENOMIC DNA]</scope>
    <source>
        <strain evidence="5">Ta-2019</strain>
    </source>
</reference>
<dbReference type="CDD" id="cd00371">
    <property type="entry name" value="HMA"/>
    <property type="match status" value="1"/>
</dbReference>
<keyword evidence="1" id="KW-0479">Metal-binding</keyword>
<keyword evidence="6" id="KW-1185">Reference proteome</keyword>
<sequence>EKKDDVKENKELKPEPVVLKIDIHCAGCARKVRESNNFKGVEVVEIDMELNLVIVKGNVDPLKLCERLQKKCGKKNRDFISIAHEGEQGRRGETE</sequence>
<evidence type="ECO:0000256" key="3">
    <source>
        <dbReference type="ARBA" id="ARBA00024045"/>
    </source>
</evidence>
<dbReference type="PANTHER" id="PTHR46195:SF2">
    <property type="entry name" value="HEAVY METAL-ASSOCIATED ISOPRENYLATED PLANT PROTEIN 7"/>
    <property type="match status" value="1"/>
</dbReference>
<dbReference type="InterPro" id="IPR044577">
    <property type="entry name" value="HIPP4/7/8/17/18/19"/>
</dbReference>
<dbReference type="EMBL" id="JAHRHJ020000005">
    <property type="protein sequence ID" value="KAH9313788.1"/>
    <property type="molecule type" value="Genomic_DNA"/>
</dbReference>
<dbReference type="Pfam" id="PF00403">
    <property type="entry name" value="HMA"/>
    <property type="match status" value="1"/>
</dbReference>
<organism evidence="5 6">
    <name type="scientific">Taxus chinensis</name>
    <name type="common">Chinese yew</name>
    <name type="synonym">Taxus wallichiana var. chinensis</name>
    <dbReference type="NCBI Taxonomy" id="29808"/>
    <lineage>
        <taxon>Eukaryota</taxon>
        <taxon>Viridiplantae</taxon>
        <taxon>Streptophyta</taxon>
        <taxon>Embryophyta</taxon>
        <taxon>Tracheophyta</taxon>
        <taxon>Spermatophyta</taxon>
        <taxon>Pinopsida</taxon>
        <taxon>Pinidae</taxon>
        <taxon>Conifers II</taxon>
        <taxon>Cupressales</taxon>
        <taxon>Taxaceae</taxon>
        <taxon>Taxus</taxon>
    </lineage>
</organism>
<comment type="caution">
    <text evidence="5">The sequence shown here is derived from an EMBL/GenBank/DDBJ whole genome shotgun (WGS) entry which is preliminary data.</text>
</comment>
<comment type="similarity">
    <text evidence="3">Belongs to the HIPP family.</text>
</comment>
<evidence type="ECO:0000313" key="6">
    <source>
        <dbReference type="Proteomes" id="UP000824469"/>
    </source>
</evidence>
<dbReference type="GO" id="GO:0046872">
    <property type="term" value="F:metal ion binding"/>
    <property type="evidence" value="ECO:0007669"/>
    <property type="project" value="UniProtKB-KW"/>
</dbReference>
<feature type="domain" description="HMA" evidence="4">
    <location>
        <begin position="19"/>
        <end position="75"/>
    </location>
</feature>
<dbReference type="AlphaFoldDB" id="A0AA38L4K5"/>
<protein>
    <recommendedName>
        <fullName evidence="4">HMA domain-containing protein</fullName>
    </recommendedName>
</protein>
<feature type="non-terminal residue" evidence="5">
    <location>
        <position position="1"/>
    </location>
</feature>
<proteinExistence type="inferred from homology"/>
<keyword evidence="2" id="KW-0449">Lipoprotein</keyword>
<dbReference type="Gene3D" id="3.30.70.100">
    <property type="match status" value="1"/>
</dbReference>
<dbReference type="InterPro" id="IPR036163">
    <property type="entry name" value="HMA_dom_sf"/>
</dbReference>
<dbReference type="SUPFAM" id="SSF55008">
    <property type="entry name" value="HMA, heavy metal-associated domain"/>
    <property type="match status" value="1"/>
</dbReference>
<dbReference type="Proteomes" id="UP000824469">
    <property type="component" value="Unassembled WGS sequence"/>
</dbReference>
<gene>
    <name evidence="5" type="ORF">KI387_022415</name>
</gene>
<dbReference type="PANTHER" id="PTHR46195">
    <property type="entry name" value="HEAVY METAL-ASSOCIATED ISOPRENYLATED PLANT PROTEIN 7"/>
    <property type="match status" value="1"/>
</dbReference>
<dbReference type="OMA" id="KIDIHCA"/>
<keyword evidence="2" id="KW-0636">Prenylation</keyword>
<evidence type="ECO:0000256" key="2">
    <source>
        <dbReference type="ARBA" id="ARBA00023289"/>
    </source>
</evidence>
<accession>A0AA38L4K5</accession>
<name>A0AA38L4K5_TAXCH</name>
<dbReference type="InterPro" id="IPR006121">
    <property type="entry name" value="HMA_dom"/>
</dbReference>